<dbReference type="PRINTS" id="PR00260">
    <property type="entry name" value="CHEMTRNSDUCR"/>
</dbReference>
<dbReference type="PANTHER" id="PTHR32089">
    <property type="entry name" value="METHYL-ACCEPTING CHEMOTAXIS PROTEIN MCPB"/>
    <property type="match status" value="1"/>
</dbReference>
<dbReference type="Proteomes" id="UP000617402">
    <property type="component" value="Unassembled WGS sequence"/>
</dbReference>
<evidence type="ECO:0000313" key="5">
    <source>
        <dbReference type="EMBL" id="MBC9783632.1"/>
    </source>
</evidence>
<dbReference type="PROSITE" id="PS50111">
    <property type="entry name" value="CHEMOTAXIS_TRANSDUC_2"/>
    <property type="match status" value="1"/>
</dbReference>
<gene>
    <name evidence="5" type="ORF">H1S01_03770</name>
</gene>
<dbReference type="Pfam" id="PF00015">
    <property type="entry name" value="MCPsignal"/>
    <property type="match status" value="1"/>
</dbReference>
<sequence length="352" mass="38807">MDYSLENYGLKDLIDIDLLQRFQDSFSAATGMASITVDLHGPITRPSNFTDFCMNLTRKTPEGLRRCNECDLKGGREAAQSGKPSIYYCHGGLMDFAAPIVVGGKQLGAMLGGQVLPVRPDEQKFRQLARELGINPDEYIKALSKVRIVPEDSIRAAAELLYIVANALSRIGYQRLQTMFSARQLDELSKNMHQNMLSLSENVQSVAEQMDNLLTTSKGLLSTSVDSKNKVLETDQILGFIRNVANQTNLLGLNAAIEAARAGEQGRGFSVVAEEVRKLAGVSVESARKIELILKSIRQGMQEIETGVNQTGGIIEKHSDFMGVIFNKITELEKDFSNLRTLTESLQSKVNM</sequence>
<reference evidence="5 6" key="1">
    <citation type="submission" date="2020-07" db="EMBL/GenBank/DDBJ databases">
        <title>Draft whole-genome sequence of Heliobacterium chlorum DSM 3682, type strain.</title>
        <authorList>
            <person name="Kyndt J.A."/>
            <person name="Meyer T.E."/>
            <person name="Imhoff J.F."/>
        </authorList>
    </citation>
    <scope>NUCLEOTIDE SEQUENCE [LARGE SCALE GENOMIC DNA]</scope>
    <source>
        <strain evidence="5 6">DSM 3682</strain>
    </source>
</reference>
<accession>A0ABR7SYM2</accession>
<evidence type="ECO:0000256" key="3">
    <source>
        <dbReference type="PROSITE-ProRule" id="PRU00284"/>
    </source>
</evidence>
<proteinExistence type="inferred from homology"/>
<comment type="similarity">
    <text evidence="2">Belongs to the methyl-accepting chemotaxis (MCP) protein family.</text>
</comment>
<dbReference type="SMART" id="SM00283">
    <property type="entry name" value="MA"/>
    <property type="match status" value="1"/>
</dbReference>
<evidence type="ECO:0000259" key="4">
    <source>
        <dbReference type="PROSITE" id="PS50111"/>
    </source>
</evidence>
<feature type="domain" description="Methyl-accepting transducer" evidence="4">
    <location>
        <begin position="164"/>
        <end position="352"/>
    </location>
</feature>
<evidence type="ECO:0000256" key="2">
    <source>
        <dbReference type="ARBA" id="ARBA00029447"/>
    </source>
</evidence>
<dbReference type="Gene3D" id="1.10.287.950">
    <property type="entry name" value="Methyl-accepting chemotaxis protein"/>
    <property type="match status" value="1"/>
</dbReference>
<evidence type="ECO:0000313" key="6">
    <source>
        <dbReference type="Proteomes" id="UP000617402"/>
    </source>
</evidence>
<name>A0ABR7SYM2_HELCL</name>
<evidence type="ECO:0000256" key="1">
    <source>
        <dbReference type="ARBA" id="ARBA00023224"/>
    </source>
</evidence>
<organism evidence="5 6">
    <name type="scientific">Heliobacterium chlorum</name>
    <dbReference type="NCBI Taxonomy" id="2698"/>
    <lineage>
        <taxon>Bacteria</taxon>
        <taxon>Bacillati</taxon>
        <taxon>Bacillota</taxon>
        <taxon>Clostridia</taxon>
        <taxon>Eubacteriales</taxon>
        <taxon>Heliobacteriaceae</taxon>
        <taxon>Heliobacterium</taxon>
    </lineage>
</organism>
<dbReference type="EMBL" id="JACVHF010000002">
    <property type="protein sequence ID" value="MBC9783632.1"/>
    <property type="molecule type" value="Genomic_DNA"/>
</dbReference>
<protein>
    <submittedName>
        <fullName evidence="5">PocR ligand-binding domain-containing protein</fullName>
    </submittedName>
</protein>
<dbReference type="InterPro" id="IPR004089">
    <property type="entry name" value="MCPsignal_dom"/>
</dbReference>
<keyword evidence="1 3" id="KW-0807">Transducer</keyword>
<dbReference type="RefSeq" id="WP_188038782.1">
    <property type="nucleotide sequence ID" value="NZ_JACVHF010000002.1"/>
</dbReference>
<dbReference type="Pfam" id="PF10114">
    <property type="entry name" value="PocR"/>
    <property type="match status" value="1"/>
</dbReference>
<comment type="caution">
    <text evidence="5">The sequence shown here is derived from an EMBL/GenBank/DDBJ whole genome shotgun (WGS) entry which is preliminary data.</text>
</comment>
<keyword evidence="6" id="KW-1185">Reference proteome</keyword>
<dbReference type="InterPro" id="IPR004090">
    <property type="entry name" value="Chemotax_Me-accpt_rcpt"/>
</dbReference>
<dbReference type="PANTHER" id="PTHR32089:SF112">
    <property type="entry name" value="LYSOZYME-LIKE PROTEIN-RELATED"/>
    <property type="match status" value="1"/>
</dbReference>
<dbReference type="SUPFAM" id="SSF58104">
    <property type="entry name" value="Methyl-accepting chemotaxis protein (MCP) signaling domain"/>
    <property type="match status" value="1"/>
</dbReference>
<dbReference type="InterPro" id="IPR018771">
    <property type="entry name" value="PocR_dom"/>
</dbReference>